<dbReference type="AlphaFoldDB" id="A0A073JXV1"/>
<keyword evidence="4 5" id="KW-0472">Membrane</keyword>
<gene>
    <name evidence="7" type="ORF">BAMA_24135</name>
</gene>
<evidence type="ECO:0000256" key="4">
    <source>
        <dbReference type="ARBA" id="ARBA00023136"/>
    </source>
</evidence>
<keyword evidence="2 5" id="KW-0812">Transmembrane</keyword>
<accession>A0A073JXV1</accession>
<organism evidence="7 8">
    <name type="scientific">Bacillus manliponensis</name>
    <dbReference type="NCBI Taxonomy" id="574376"/>
    <lineage>
        <taxon>Bacteria</taxon>
        <taxon>Bacillati</taxon>
        <taxon>Bacillota</taxon>
        <taxon>Bacilli</taxon>
        <taxon>Bacillales</taxon>
        <taxon>Bacillaceae</taxon>
        <taxon>Bacillus</taxon>
        <taxon>Bacillus cereus group</taxon>
    </lineage>
</organism>
<feature type="domain" description="DUF1232" evidence="6">
    <location>
        <begin position="38"/>
        <end position="71"/>
    </location>
</feature>
<keyword evidence="8" id="KW-1185">Reference proteome</keyword>
<evidence type="ECO:0000313" key="7">
    <source>
        <dbReference type="EMBL" id="KEK19105.1"/>
    </source>
</evidence>
<evidence type="ECO:0000256" key="3">
    <source>
        <dbReference type="ARBA" id="ARBA00022989"/>
    </source>
</evidence>
<proteinExistence type="predicted"/>
<sequence>MRKLWGRMRLIFKVRKFIPFLYDFFTSSDVELKKKGLSILFLCGYVMFPFDLIPDFFLLLGLVDDVAVILFILQRIIKMAPVHLQSKHGLLVE</sequence>
<feature type="transmembrane region" description="Helical" evidence="5">
    <location>
        <begin position="32"/>
        <end position="50"/>
    </location>
</feature>
<evidence type="ECO:0000256" key="2">
    <source>
        <dbReference type="ARBA" id="ARBA00022692"/>
    </source>
</evidence>
<evidence type="ECO:0000259" key="6">
    <source>
        <dbReference type="Pfam" id="PF06803"/>
    </source>
</evidence>
<reference evidence="7 8" key="1">
    <citation type="submission" date="2014-06" db="EMBL/GenBank/DDBJ databases">
        <title>Draft genome sequence of Bacillus manliponensis JCM 15802 (MCCC 1A00708).</title>
        <authorList>
            <person name="Lai Q."/>
            <person name="Liu Y."/>
            <person name="Shao Z."/>
        </authorList>
    </citation>
    <scope>NUCLEOTIDE SEQUENCE [LARGE SCALE GENOMIC DNA]</scope>
    <source>
        <strain evidence="7 8">JCM 15802</strain>
    </source>
</reference>
<dbReference type="InterPro" id="IPR010652">
    <property type="entry name" value="DUF1232"/>
</dbReference>
<name>A0A073JXV1_9BACI</name>
<comment type="subcellular location">
    <subcellularLocation>
        <location evidence="1">Endomembrane system</location>
        <topology evidence="1">Multi-pass membrane protein</topology>
    </subcellularLocation>
</comment>
<protein>
    <submittedName>
        <fullName evidence="7">Membrane protein</fullName>
    </submittedName>
</protein>
<evidence type="ECO:0000256" key="5">
    <source>
        <dbReference type="SAM" id="Phobius"/>
    </source>
</evidence>
<dbReference type="RefSeq" id="WP_034639374.1">
    <property type="nucleotide sequence ID" value="NZ_CBCSJC010000008.1"/>
</dbReference>
<dbReference type="OrthoDB" id="2679475at2"/>
<dbReference type="InterPro" id="IPR016941">
    <property type="entry name" value="UCP029962"/>
</dbReference>
<keyword evidence="3 5" id="KW-1133">Transmembrane helix</keyword>
<comment type="caution">
    <text evidence="7">The sequence shown here is derived from an EMBL/GenBank/DDBJ whole genome shotgun (WGS) entry which is preliminary data.</text>
</comment>
<dbReference type="PIRSF" id="PIRSF029962">
    <property type="entry name" value="UCP029962"/>
    <property type="match status" value="1"/>
</dbReference>
<dbReference type="Proteomes" id="UP000027822">
    <property type="component" value="Unassembled WGS sequence"/>
</dbReference>
<evidence type="ECO:0000256" key="1">
    <source>
        <dbReference type="ARBA" id="ARBA00004127"/>
    </source>
</evidence>
<dbReference type="EMBL" id="JOTN01000009">
    <property type="protein sequence ID" value="KEK19105.1"/>
    <property type="molecule type" value="Genomic_DNA"/>
</dbReference>
<dbReference type="Pfam" id="PF06803">
    <property type="entry name" value="DUF1232"/>
    <property type="match status" value="1"/>
</dbReference>
<dbReference type="GO" id="GO:0012505">
    <property type="term" value="C:endomembrane system"/>
    <property type="evidence" value="ECO:0007669"/>
    <property type="project" value="UniProtKB-SubCell"/>
</dbReference>
<dbReference type="STRING" id="574376.BAMA_24135"/>
<evidence type="ECO:0000313" key="8">
    <source>
        <dbReference type="Proteomes" id="UP000027822"/>
    </source>
</evidence>
<dbReference type="eggNOG" id="COG3339">
    <property type="taxonomic scope" value="Bacteria"/>
</dbReference>